<dbReference type="SUPFAM" id="SSF46689">
    <property type="entry name" value="Homeodomain-like"/>
    <property type="match status" value="1"/>
</dbReference>
<proteinExistence type="predicted"/>
<feature type="domain" description="HTH tetR-type" evidence="4">
    <location>
        <begin position="67"/>
        <end position="127"/>
    </location>
</feature>
<evidence type="ECO:0000256" key="2">
    <source>
        <dbReference type="PROSITE-ProRule" id="PRU00335"/>
    </source>
</evidence>
<keyword evidence="6" id="KW-1185">Reference proteome</keyword>
<evidence type="ECO:0000313" key="5">
    <source>
        <dbReference type="EMBL" id="MVU78674.1"/>
    </source>
</evidence>
<accession>A0A7K1UWB8</accession>
<dbReference type="GO" id="GO:0003700">
    <property type="term" value="F:DNA-binding transcription factor activity"/>
    <property type="evidence" value="ECO:0007669"/>
    <property type="project" value="TreeGrafter"/>
</dbReference>
<dbReference type="PANTHER" id="PTHR30055:SF209">
    <property type="entry name" value="POSSIBLE TRANSCRIPTIONAL REGULATORY PROTEIN (PROBABLY TETR-FAMILY)"/>
    <property type="match status" value="1"/>
</dbReference>
<evidence type="ECO:0000259" key="4">
    <source>
        <dbReference type="PROSITE" id="PS50977"/>
    </source>
</evidence>
<feature type="compositionally biased region" description="Low complexity" evidence="3">
    <location>
        <begin position="1"/>
        <end position="17"/>
    </location>
</feature>
<dbReference type="PANTHER" id="PTHR30055">
    <property type="entry name" value="HTH-TYPE TRANSCRIPTIONAL REGULATOR RUTR"/>
    <property type="match status" value="1"/>
</dbReference>
<dbReference type="EMBL" id="WRPP01000003">
    <property type="protein sequence ID" value="MVU78674.1"/>
    <property type="molecule type" value="Genomic_DNA"/>
</dbReference>
<dbReference type="PROSITE" id="PS50977">
    <property type="entry name" value="HTH_TETR_2"/>
    <property type="match status" value="1"/>
</dbReference>
<protein>
    <submittedName>
        <fullName evidence="5">TetR family transcriptional regulator</fullName>
    </submittedName>
</protein>
<evidence type="ECO:0000256" key="1">
    <source>
        <dbReference type="ARBA" id="ARBA00023125"/>
    </source>
</evidence>
<feature type="DNA-binding region" description="H-T-H motif" evidence="2">
    <location>
        <begin position="90"/>
        <end position="109"/>
    </location>
</feature>
<dbReference type="GO" id="GO:0000976">
    <property type="term" value="F:transcription cis-regulatory region binding"/>
    <property type="evidence" value="ECO:0007669"/>
    <property type="project" value="TreeGrafter"/>
</dbReference>
<evidence type="ECO:0000256" key="3">
    <source>
        <dbReference type="SAM" id="MobiDB-lite"/>
    </source>
</evidence>
<sequence length="259" mass="27909">MDRSSPAAARTSARAATDVPARPTSNAATGVAAEVSARPVPGGRGEATAPARRGGTWGGRTQEERRAERRERLLSAGLDIWLENGWAAVTMRGVCTRAGLNDRYFYEHFADRDQLLGAVWDDVGFQVLAELSAVVAENLQHPALGILHLAIARAVGLQSEGPARILFGDHAGSRVLEERRSEMLTEATDLLIATARPYLRPGVDESDLRMGVLMGIGGFIELLTAWRTGTVTADADRIIDHVSRTADLLGAQYLAFPDR</sequence>
<feature type="region of interest" description="Disordered" evidence="3">
    <location>
        <begin position="1"/>
        <end position="68"/>
    </location>
</feature>
<dbReference type="Pfam" id="PF00440">
    <property type="entry name" value="TetR_N"/>
    <property type="match status" value="1"/>
</dbReference>
<reference evidence="5 6" key="1">
    <citation type="submission" date="2019-12" db="EMBL/GenBank/DDBJ databases">
        <title>Nocardia sp. nov. ET3-3 isolated from soil.</title>
        <authorList>
            <person name="Kanchanasin P."/>
            <person name="Tanasupawat S."/>
            <person name="Yuki M."/>
            <person name="Kudo T."/>
        </authorList>
    </citation>
    <scope>NUCLEOTIDE SEQUENCE [LARGE SCALE GENOMIC DNA]</scope>
    <source>
        <strain evidence="5 6">ET3-3</strain>
    </source>
</reference>
<evidence type="ECO:0000313" key="6">
    <source>
        <dbReference type="Proteomes" id="UP000466794"/>
    </source>
</evidence>
<name>A0A7K1UWB8_9NOCA</name>
<organism evidence="5 6">
    <name type="scientific">Nocardia terrae</name>
    <dbReference type="NCBI Taxonomy" id="2675851"/>
    <lineage>
        <taxon>Bacteria</taxon>
        <taxon>Bacillati</taxon>
        <taxon>Actinomycetota</taxon>
        <taxon>Actinomycetes</taxon>
        <taxon>Mycobacteriales</taxon>
        <taxon>Nocardiaceae</taxon>
        <taxon>Nocardia</taxon>
    </lineage>
</organism>
<dbReference type="InterPro" id="IPR009057">
    <property type="entry name" value="Homeodomain-like_sf"/>
</dbReference>
<dbReference type="Proteomes" id="UP000466794">
    <property type="component" value="Unassembled WGS sequence"/>
</dbReference>
<dbReference type="AlphaFoldDB" id="A0A7K1UWB8"/>
<dbReference type="InterPro" id="IPR001647">
    <property type="entry name" value="HTH_TetR"/>
</dbReference>
<comment type="caution">
    <text evidence="5">The sequence shown here is derived from an EMBL/GenBank/DDBJ whole genome shotgun (WGS) entry which is preliminary data.</text>
</comment>
<dbReference type="InterPro" id="IPR050109">
    <property type="entry name" value="HTH-type_TetR-like_transc_reg"/>
</dbReference>
<keyword evidence="1 2" id="KW-0238">DNA-binding</keyword>
<gene>
    <name evidence="5" type="ORF">GPX89_15650</name>
</gene>
<dbReference type="Gene3D" id="1.10.357.10">
    <property type="entry name" value="Tetracycline Repressor, domain 2"/>
    <property type="match status" value="1"/>
</dbReference>